<evidence type="ECO:0000256" key="1">
    <source>
        <dbReference type="SAM" id="MobiDB-lite"/>
    </source>
</evidence>
<evidence type="ECO:0000313" key="4">
    <source>
        <dbReference type="Proteomes" id="UP001529510"/>
    </source>
</evidence>
<dbReference type="AlphaFoldDB" id="A0ABD0MJ13"/>
<keyword evidence="2" id="KW-0732">Signal</keyword>
<reference evidence="3 4" key="1">
    <citation type="submission" date="2024-05" db="EMBL/GenBank/DDBJ databases">
        <title>Genome sequencing and assembly of Indian major carp, Cirrhinus mrigala (Hamilton, 1822).</title>
        <authorList>
            <person name="Mohindra V."/>
            <person name="Chowdhury L.M."/>
            <person name="Lal K."/>
            <person name="Jena J.K."/>
        </authorList>
    </citation>
    <scope>NUCLEOTIDE SEQUENCE [LARGE SCALE GENOMIC DNA]</scope>
    <source>
        <strain evidence="3">CM1030</strain>
        <tissue evidence="3">Blood</tissue>
    </source>
</reference>
<feature type="signal peptide" evidence="2">
    <location>
        <begin position="1"/>
        <end position="23"/>
    </location>
</feature>
<evidence type="ECO:0000256" key="2">
    <source>
        <dbReference type="SAM" id="SignalP"/>
    </source>
</evidence>
<proteinExistence type="predicted"/>
<sequence>MSDLIVTSLCFLCSLWIIKDCSFHYVVVRLFLPETFLFPLCFHYESPTPSGIYPPSAEAGGSTARGIYRHVPTSSSHHQLPGRPACRAPSSEDGPRADFASFVEWTLARNRSSFPACSLENLASVSPDPDPNKPPPRPTEYQPEPTDDGELKPAATSEPSQKGATELLIVMEPELHEPSDQVREPATMTATVEISVEREIAEDSITHCTTAEAHHLCSGFAAGLPISIGVMAGGSLIFAFSLGVLDSISALRPCGSTPALSSLVSTVARRSNSSTGLHRPFGSAPVCHHPTIVSGFYSSGCASSLHPTGSVELLHPSGTASVLCRSGSAVDLRISVSALGSTTTCSASVGRPHGVASLSSTMAPPSIGSTVGFHHGCGLGFTWLLLLQPLPVTSLASPSVITSMDYSATTLDSIFCPPLGSPSSAEAPS</sequence>
<protein>
    <submittedName>
        <fullName evidence="3">Uncharacterized protein</fullName>
    </submittedName>
</protein>
<accession>A0ABD0MJ13</accession>
<dbReference type="EMBL" id="JAMKFB020000531">
    <property type="protein sequence ID" value="KAL0149098.1"/>
    <property type="molecule type" value="Genomic_DNA"/>
</dbReference>
<keyword evidence="4" id="KW-1185">Reference proteome</keyword>
<gene>
    <name evidence="3" type="ORF">M9458_055530</name>
</gene>
<organism evidence="3 4">
    <name type="scientific">Cirrhinus mrigala</name>
    <name type="common">Mrigala</name>
    <dbReference type="NCBI Taxonomy" id="683832"/>
    <lineage>
        <taxon>Eukaryota</taxon>
        <taxon>Metazoa</taxon>
        <taxon>Chordata</taxon>
        <taxon>Craniata</taxon>
        <taxon>Vertebrata</taxon>
        <taxon>Euteleostomi</taxon>
        <taxon>Actinopterygii</taxon>
        <taxon>Neopterygii</taxon>
        <taxon>Teleostei</taxon>
        <taxon>Ostariophysi</taxon>
        <taxon>Cypriniformes</taxon>
        <taxon>Cyprinidae</taxon>
        <taxon>Labeoninae</taxon>
        <taxon>Labeonini</taxon>
        <taxon>Cirrhinus</taxon>
    </lineage>
</organism>
<feature type="compositionally biased region" description="Pro residues" evidence="1">
    <location>
        <begin position="128"/>
        <end position="138"/>
    </location>
</feature>
<comment type="caution">
    <text evidence="3">The sequence shown here is derived from an EMBL/GenBank/DDBJ whole genome shotgun (WGS) entry which is preliminary data.</text>
</comment>
<feature type="region of interest" description="Disordered" evidence="1">
    <location>
        <begin position="121"/>
        <end position="161"/>
    </location>
</feature>
<evidence type="ECO:0000313" key="3">
    <source>
        <dbReference type="EMBL" id="KAL0149098.1"/>
    </source>
</evidence>
<name>A0ABD0MJ13_CIRMR</name>
<feature type="chain" id="PRO_5044746833" evidence="2">
    <location>
        <begin position="24"/>
        <end position="429"/>
    </location>
</feature>
<dbReference type="Proteomes" id="UP001529510">
    <property type="component" value="Unassembled WGS sequence"/>
</dbReference>
<feature type="region of interest" description="Disordered" evidence="1">
    <location>
        <begin position="72"/>
        <end position="94"/>
    </location>
</feature>